<evidence type="ECO:0000259" key="3">
    <source>
        <dbReference type="Pfam" id="PF00080"/>
    </source>
</evidence>
<dbReference type="STRING" id="693977.Deipr_0327"/>
<feature type="domain" description="Superoxide dismutase copper/zinc binding" evidence="3">
    <location>
        <begin position="56"/>
        <end position="194"/>
    </location>
</feature>
<dbReference type="Pfam" id="PF00080">
    <property type="entry name" value="Sod_Cu"/>
    <property type="match status" value="1"/>
</dbReference>
<dbReference type="OrthoDB" id="9792957at2"/>
<dbReference type="SUPFAM" id="SSF49329">
    <property type="entry name" value="Cu,Zn superoxide dismutase-like"/>
    <property type="match status" value="1"/>
</dbReference>
<keyword evidence="6" id="KW-1185">Reference proteome</keyword>
<dbReference type="Proteomes" id="UP000007718">
    <property type="component" value="Chromosome"/>
</dbReference>
<evidence type="ECO:0000256" key="1">
    <source>
        <dbReference type="ARBA" id="ARBA00010457"/>
    </source>
</evidence>
<dbReference type="InterPro" id="IPR013658">
    <property type="entry name" value="SGL"/>
</dbReference>
<dbReference type="HOGENOM" id="CLU_568288_0_0_0"/>
<reference evidence="6" key="1">
    <citation type="submission" date="2011-02" db="EMBL/GenBank/DDBJ databases">
        <title>The complete sequence of chromosome of Deinococcus proteolyticus DSM 20540.</title>
        <authorList>
            <consortium name="US DOE Joint Genome Institute (JGI-PGF)"/>
            <person name="Lucas S."/>
            <person name="Copeland A."/>
            <person name="Lapidus A."/>
            <person name="Bruce D."/>
            <person name="Goodwin L."/>
            <person name="Pitluck S."/>
            <person name="Kyrpides N."/>
            <person name="Mavromatis K."/>
            <person name="Pagani I."/>
            <person name="Ivanova N."/>
            <person name="Ovchinnikova G."/>
            <person name="Zeytun A."/>
            <person name="Detter J.C."/>
            <person name="Han C."/>
            <person name="Land M."/>
            <person name="Hauser L."/>
            <person name="Markowitz V."/>
            <person name="Cheng J.-F."/>
            <person name="Hugenholtz P."/>
            <person name="Woyke T."/>
            <person name="Wu D."/>
            <person name="Pukall R."/>
            <person name="Steenblock K."/>
            <person name="Brambilla E."/>
            <person name="Klenk H.-P."/>
            <person name="Eisen J.A."/>
        </authorList>
    </citation>
    <scope>NUCLEOTIDE SEQUENCE [LARGE SCALE GENOMIC DNA]</scope>
    <source>
        <strain evidence="6">ATCC 35074 / DSM 20540 / JCM 6276 / NBRC 101906 / NCIMB 13154 / VKM Ac-1939 / CCM 2703 / MRP</strain>
    </source>
</reference>
<evidence type="ECO:0000313" key="6">
    <source>
        <dbReference type="Proteomes" id="UP000007718"/>
    </source>
</evidence>
<gene>
    <name evidence="5" type="ordered locus">Deipr_0327</name>
</gene>
<dbReference type="CDD" id="cd00305">
    <property type="entry name" value="Cu-Zn_Superoxide_Dismutase"/>
    <property type="match status" value="1"/>
</dbReference>
<dbReference type="eggNOG" id="COG3386">
    <property type="taxonomic scope" value="Bacteria"/>
</dbReference>
<name>F0RJF8_DEIPM</name>
<dbReference type="Gene3D" id="2.60.40.200">
    <property type="entry name" value="Superoxide dismutase, copper/zinc binding domain"/>
    <property type="match status" value="1"/>
</dbReference>
<organism evidence="5 6">
    <name type="scientific">Deinococcus proteolyticus (strain ATCC 35074 / DSM 20540 / JCM 6276 / NBRC 101906 / NCIMB 13154 / VKM Ac-1939 / CCM 2703 / MRP)</name>
    <dbReference type="NCBI Taxonomy" id="693977"/>
    <lineage>
        <taxon>Bacteria</taxon>
        <taxon>Thermotogati</taxon>
        <taxon>Deinococcota</taxon>
        <taxon>Deinococci</taxon>
        <taxon>Deinococcales</taxon>
        <taxon>Deinococcaceae</taxon>
        <taxon>Deinococcus</taxon>
    </lineage>
</organism>
<accession>F0RJF8</accession>
<dbReference type="InterPro" id="IPR024134">
    <property type="entry name" value="SOD_Cu/Zn_/chaperone"/>
</dbReference>
<dbReference type="eggNOG" id="COG2032">
    <property type="taxonomic scope" value="Bacteria"/>
</dbReference>
<feature type="chain" id="PRO_5003256010" evidence="2">
    <location>
        <begin position="25"/>
        <end position="478"/>
    </location>
</feature>
<dbReference type="RefSeq" id="WP_013614108.1">
    <property type="nucleotide sequence ID" value="NC_015161.1"/>
</dbReference>
<reference evidence="5 6" key="2">
    <citation type="journal article" date="2012" name="Stand. Genomic Sci.">
        <title>Complete genome sequence of the orange-red pigmented, radioresistant Deinococcus proteolyticus type strain (MRP(T)).</title>
        <authorList>
            <person name="Copeland A."/>
            <person name="Zeytun A."/>
            <person name="Yassawong M."/>
            <person name="Nolan M."/>
            <person name="Lucas S."/>
            <person name="Hammon N."/>
            <person name="Deshpande S."/>
            <person name="Cheng J.F."/>
            <person name="Han C."/>
            <person name="Tapia R."/>
            <person name="Goodwin L.A."/>
            <person name="Pitluck S."/>
            <person name="Mavromatis K."/>
            <person name="Liolios K."/>
            <person name="Pagani I."/>
            <person name="Ivanova N."/>
            <person name="Mikhailova N."/>
            <person name="Pati A."/>
            <person name="Chen A."/>
            <person name="Palaniappan K."/>
            <person name="Land M."/>
            <person name="Hauser L."/>
            <person name="Jeffries C.D."/>
            <person name="Brambilla E.M."/>
            <person name="Rohde M."/>
            <person name="Sikorski J."/>
            <person name="Pukall R."/>
            <person name="Goker M."/>
            <person name="Detter J.C."/>
            <person name="Woyke T."/>
            <person name="Bristow J."/>
            <person name="Eisen J.A."/>
            <person name="Markowitz V."/>
            <person name="Hugenholtz P."/>
            <person name="Kyrpides N.C."/>
            <person name="Klenk H.P."/>
            <person name="Lapidus A."/>
        </authorList>
    </citation>
    <scope>NUCLEOTIDE SEQUENCE [LARGE SCALE GENOMIC DNA]</scope>
    <source>
        <strain evidence="6">ATCC 35074 / DSM 20540 / JCM 6276 / NBRC 101906 / NCIMB 13154 / VKM Ac-1939 / CCM 2703 / MRP</strain>
    </source>
</reference>
<feature type="signal peptide" evidence="2">
    <location>
        <begin position="1"/>
        <end position="24"/>
    </location>
</feature>
<proteinExistence type="inferred from homology"/>
<dbReference type="InterPro" id="IPR001424">
    <property type="entry name" value="SOD_Cu_Zn_dom"/>
</dbReference>
<dbReference type="Gene3D" id="2.120.10.30">
    <property type="entry name" value="TolB, C-terminal domain"/>
    <property type="match status" value="1"/>
</dbReference>
<dbReference type="Pfam" id="PF08450">
    <property type="entry name" value="SGL"/>
    <property type="match status" value="1"/>
</dbReference>
<dbReference type="SUPFAM" id="SSF63829">
    <property type="entry name" value="Calcium-dependent phosphotriesterase"/>
    <property type="match status" value="1"/>
</dbReference>
<dbReference type="GO" id="GO:0006801">
    <property type="term" value="P:superoxide metabolic process"/>
    <property type="evidence" value="ECO:0007669"/>
    <property type="project" value="InterPro"/>
</dbReference>
<dbReference type="InterPro" id="IPR036423">
    <property type="entry name" value="SOD-like_Cu/Zn_dom_sf"/>
</dbReference>
<dbReference type="InterPro" id="IPR011042">
    <property type="entry name" value="6-blade_b-propeller_TolB-like"/>
</dbReference>
<dbReference type="EMBL" id="CP002536">
    <property type="protein sequence ID" value="ADY25499.1"/>
    <property type="molecule type" value="Genomic_DNA"/>
</dbReference>
<dbReference type="GO" id="GO:0005507">
    <property type="term" value="F:copper ion binding"/>
    <property type="evidence" value="ECO:0007669"/>
    <property type="project" value="InterPro"/>
</dbReference>
<comment type="similarity">
    <text evidence="1">Belongs to the Cu-Zn superoxide dismutase family.</text>
</comment>
<dbReference type="PANTHER" id="PTHR10003">
    <property type="entry name" value="SUPEROXIDE DISMUTASE CU-ZN -RELATED"/>
    <property type="match status" value="1"/>
</dbReference>
<evidence type="ECO:0000313" key="5">
    <source>
        <dbReference type="EMBL" id="ADY25499.1"/>
    </source>
</evidence>
<feature type="domain" description="SMP-30/Gluconolactonase/LRE-like region" evidence="4">
    <location>
        <begin position="213"/>
        <end position="418"/>
    </location>
</feature>
<evidence type="ECO:0000259" key="4">
    <source>
        <dbReference type="Pfam" id="PF08450"/>
    </source>
</evidence>
<protein>
    <submittedName>
        <fullName evidence="5">Superoxide dismutase copper/zinc binding protein</fullName>
    </submittedName>
</protein>
<sequence>MRNYTLALWPLLSLGLTAAGMAQAQTVPAPTAPATSGTVGPLNARAVLVDAQGRPQGEATFVQRAGDVRVNVQVRGLTPGNHGMHIHEFSACTPGVDAATNAAVPFGGAGPHFDPAMSHNHDKPTAPNELGHGGDLPMLQVGENGSGQASFVTDKVSLMGENGVLNRTLVVHANADDYASDPAGKSGGRLLCGAVQRQGLSVRDYTLPGWQTFPEGVTYDAERGLLFTGSAETGDIYAVNAESGQTSLYSRGGALGRRAALGLKVDGQGRLWIAGGAEGTVSVLDRYGVTLKVLETPKSPAAFINDLTLAPDGSVYVTDSRRPVIYRVSPDLRLSAWLHLADTPIRYGEGDNLNGIVATPDGRALLVAQSNTGDLWRIDLRTKAVRKVMTGLKNADGLVLRGQDLYVARNRDQLVSRVRLSSDWTSGQLAAEEPLAGLRFPATLTLVGSDLVVTQAQLDRREGGTPETPFRLTRFGAF</sequence>
<dbReference type="AlphaFoldDB" id="F0RJF8"/>
<dbReference type="KEGG" id="dpt:Deipr_0327"/>
<evidence type="ECO:0000256" key="2">
    <source>
        <dbReference type="SAM" id="SignalP"/>
    </source>
</evidence>
<keyword evidence="2" id="KW-0732">Signal</keyword>